<dbReference type="Proteomes" id="UP000320475">
    <property type="component" value="Unassembled WGS sequence"/>
</dbReference>
<reference evidence="1 2" key="1">
    <citation type="journal article" date="2019" name="Sci. Rep.">
        <title>Comparative genomics of chytrid fungi reveal insights into the obligate biotrophic and pathogenic lifestyle of Synchytrium endobioticum.</title>
        <authorList>
            <person name="van de Vossenberg B.T.L.H."/>
            <person name="Warris S."/>
            <person name="Nguyen H.D.T."/>
            <person name="van Gent-Pelzer M.P.E."/>
            <person name="Joly D.L."/>
            <person name="van de Geest H.C."/>
            <person name="Bonants P.J.M."/>
            <person name="Smith D.S."/>
            <person name="Levesque C.A."/>
            <person name="van der Lee T.A.J."/>
        </authorList>
    </citation>
    <scope>NUCLEOTIDE SEQUENCE [LARGE SCALE GENOMIC DNA]</scope>
    <source>
        <strain evidence="1 2">LEV6574</strain>
    </source>
</reference>
<comment type="caution">
    <text evidence="1">The sequence shown here is derived from an EMBL/GenBank/DDBJ whole genome shotgun (WGS) entry which is preliminary data.</text>
</comment>
<evidence type="ECO:0000313" key="1">
    <source>
        <dbReference type="EMBL" id="TPX51838.1"/>
    </source>
</evidence>
<gene>
    <name evidence="1" type="ORF">SeLEV6574_g00007</name>
</gene>
<dbReference type="VEuPathDB" id="FungiDB:SeMB42_g03616"/>
<name>A0A507DLU1_9FUNG</name>
<dbReference type="AlphaFoldDB" id="A0A507DLU1"/>
<sequence>MLQSLHCRAGAGEGARNALSSGRFTSHCDSALKLYVLRCSPPNITEKHVEALLYLLNKGSSWRPRAADKLALRQELGPVVKAYCRLTRFEPLHMDADQQPINYLATSIMTNLKVNVQEHFMQMLLKYINLRMDKKGNMKRLPKWSGARNAFFARLSWIKGLCLSEHVPTEEEYASLSDLQQELLDDILTILPPVAVGADAEPVAYLVTVDAMVFFPAYCRLSRLYEYHGYPQFQDIPLRSSLAQSHQRIDTTILYQHILRITRAAAESVTDTSERWERVFRLNGKAFRPRGGMVFDGMISTNGTDVSVYLKHANAHRRGSTRKSKAGLQTEVKQLYIDNHLQELRSTPNIVAIDPNKRGILYCQDRNNNSNLRYTSNQRAMETGSRHYRKQREGLKSSHGIDVIESRIPTHKTMDLQGYCRYLIYRSATTVSGPRQTFYEMPIHNKCRWKTLINTQRSEGRLSRRMKEKYGSEFTVVMGDWSDAGRTARYIKPRPRPWDGAGSSVETA</sequence>
<organism evidence="1 2">
    <name type="scientific">Synchytrium endobioticum</name>
    <dbReference type="NCBI Taxonomy" id="286115"/>
    <lineage>
        <taxon>Eukaryota</taxon>
        <taxon>Fungi</taxon>
        <taxon>Fungi incertae sedis</taxon>
        <taxon>Chytridiomycota</taxon>
        <taxon>Chytridiomycota incertae sedis</taxon>
        <taxon>Chytridiomycetes</taxon>
        <taxon>Synchytriales</taxon>
        <taxon>Synchytriaceae</taxon>
        <taxon>Synchytrium</taxon>
    </lineage>
</organism>
<dbReference type="OrthoDB" id="2149085at2759"/>
<dbReference type="EMBL" id="QEAM01000001">
    <property type="protein sequence ID" value="TPX51838.1"/>
    <property type="molecule type" value="Genomic_DNA"/>
</dbReference>
<accession>A0A507DLU1</accession>
<evidence type="ECO:0000313" key="2">
    <source>
        <dbReference type="Proteomes" id="UP000320475"/>
    </source>
</evidence>
<protein>
    <submittedName>
        <fullName evidence="1">Uncharacterized protein</fullName>
    </submittedName>
</protein>
<proteinExistence type="predicted"/>